<keyword evidence="4 5" id="KW-0413">Isomerase</keyword>
<dbReference type="PANTHER" id="PTHR13767:SF2">
    <property type="entry name" value="PSEUDOURIDYLATE SYNTHASE TRUB1"/>
    <property type="match status" value="1"/>
</dbReference>
<evidence type="ECO:0000259" key="7">
    <source>
        <dbReference type="Pfam" id="PF16198"/>
    </source>
</evidence>
<dbReference type="Proteomes" id="UP000297975">
    <property type="component" value="Unassembled WGS sequence"/>
</dbReference>
<comment type="catalytic activity">
    <reaction evidence="1 5">
        <text>uridine(55) in tRNA = pseudouridine(55) in tRNA</text>
        <dbReference type="Rhea" id="RHEA:42532"/>
        <dbReference type="Rhea" id="RHEA-COMP:10101"/>
        <dbReference type="Rhea" id="RHEA-COMP:10102"/>
        <dbReference type="ChEBI" id="CHEBI:65314"/>
        <dbReference type="ChEBI" id="CHEBI:65315"/>
        <dbReference type="EC" id="5.4.99.25"/>
    </reaction>
</comment>
<dbReference type="Gene3D" id="3.30.2350.10">
    <property type="entry name" value="Pseudouridine synthase"/>
    <property type="match status" value="1"/>
</dbReference>
<dbReference type="EC" id="5.4.99.25" evidence="5"/>
<evidence type="ECO:0000256" key="3">
    <source>
        <dbReference type="ARBA" id="ARBA00022694"/>
    </source>
</evidence>
<reference evidence="8 9" key="1">
    <citation type="submission" date="2019-03" db="EMBL/GenBank/DDBJ databases">
        <authorList>
            <person name="He R.-H."/>
        </authorList>
    </citation>
    <scope>NUCLEOTIDE SEQUENCE [LARGE SCALE GENOMIC DNA]</scope>
    <source>
        <strain evidence="9">SH 714</strain>
    </source>
</reference>
<dbReference type="GO" id="GO:0003723">
    <property type="term" value="F:RNA binding"/>
    <property type="evidence" value="ECO:0007669"/>
    <property type="project" value="InterPro"/>
</dbReference>
<dbReference type="OrthoDB" id="9802309at2"/>
<evidence type="ECO:0000256" key="5">
    <source>
        <dbReference type="HAMAP-Rule" id="MF_01080"/>
    </source>
</evidence>
<evidence type="ECO:0000256" key="2">
    <source>
        <dbReference type="ARBA" id="ARBA00005642"/>
    </source>
</evidence>
<dbReference type="Pfam" id="PF01509">
    <property type="entry name" value="TruB_N"/>
    <property type="match status" value="1"/>
</dbReference>
<dbReference type="CDD" id="cd02573">
    <property type="entry name" value="PseudoU_synth_EcTruB"/>
    <property type="match status" value="1"/>
</dbReference>
<dbReference type="GO" id="GO:0031119">
    <property type="term" value="P:tRNA pseudouridine synthesis"/>
    <property type="evidence" value="ECO:0007669"/>
    <property type="project" value="UniProtKB-UniRule"/>
</dbReference>
<dbReference type="RefSeq" id="WP_134339241.1">
    <property type="nucleotide sequence ID" value="NZ_SOPW01000004.1"/>
</dbReference>
<feature type="active site" description="Nucleophile" evidence="5">
    <location>
        <position position="38"/>
    </location>
</feature>
<comment type="similarity">
    <text evidence="2 5">Belongs to the pseudouridine synthase TruB family. Type 1 subfamily.</text>
</comment>
<dbReference type="GO" id="GO:0160148">
    <property type="term" value="F:tRNA pseudouridine(55) synthase activity"/>
    <property type="evidence" value="ECO:0007669"/>
    <property type="project" value="UniProtKB-EC"/>
</dbReference>
<dbReference type="GO" id="GO:1990481">
    <property type="term" value="P:mRNA pseudouridine synthesis"/>
    <property type="evidence" value="ECO:0007669"/>
    <property type="project" value="TreeGrafter"/>
</dbReference>
<proteinExistence type="inferred from homology"/>
<dbReference type="InterPro" id="IPR020103">
    <property type="entry name" value="PsdUridine_synth_cat_dom_sf"/>
</dbReference>
<dbReference type="EMBL" id="SOPW01000004">
    <property type="protein sequence ID" value="TFB23168.1"/>
    <property type="molecule type" value="Genomic_DNA"/>
</dbReference>
<keyword evidence="9" id="KW-1185">Reference proteome</keyword>
<dbReference type="PANTHER" id="PTHR13767">
    <property type="entry name" value="TRNA-PSEUDOURIDINE SYNTHASE"/>
    <property type="match status" value="1"/>
</dbReference>
<dbReference type="InterPro" id="IPR014780">
    <property type="entry name" value="tRNA_psdUridine_synth_TruB"/>
</dbReference>
<feature type="domain" description="tRNA pseudouridylate synthase B C-terminal" evidence="7">
    <location>
        <begin position="180"/>
        <end position="227"/>
    </location>
</feature>
<dbReference type="HAMAP" id="MF_01080">
    <property type="entry name" value="TruB_bact"/>
    <property type="match status" value="1"/>
</dbReference>
<evidence type="ECO:0000313" key="9">
    <source>
        <dbReference type="Proteomes" id="UP000297975"/>
    </source>
</evidence>
<name>A0A4Y8IR66_9BACI</name>
<dbReference type="InterPro" id="IPR032819">
    <property type="entry name" value="TruB_C"/>
</dbReference>
<dbReference type="FunFam" id="3.30.2350.10:FF:000011">
    <property type="entry name" value="tRNA pseudouridine synthase B"/>
    <property type="match status" value="1"/>
</dbReference>
<accession>A0A4Y8IR66</accession>
<keyword evidence="3 5" id="KW-0819">tRNA processing</keyword>
<feature type="domain" description="Pseudouridine synthase II N-terminal" evidence="6">
    <location>
        <begin position="23"/>
        <end position="179"/>
    </location>
</feature>
<protein>
    <recommendedName>
        <fullName evidence="5">tRNA pseudouridine synthase B</fullName>
        <ecNumber evidence="5">5.4.99.25</ecNumber>
    </recommendedName>
    <alternativeName>
        <fullName evidence="5">tRNA pseudouridine(55) synthase</fullName>
        <shortName evidence="5">Psi55 synthase</shortName>
    </alternativeName>
    <alternativeName>
        <fullName evidence="5">tRNA pseudouridylate synthase</fullName>
    </alternativeName>
    <alternativeName>
        <fullName evidence="5">tRNA-uridine isomerase</fullName>
    </alternativeName>
</protein>
<dbReference type="Pfam" id="PF16198">
    <property type="entry name" value="TruB_C_2"/>
    <property type="match status" value="1"/>
</dbReference>
<evidence type="ECO:0000256" key="1">
    <source>
        <dbReference type="ARBA" id="ARBA00000385"/>
    </source>
</evidence>
<evidence type="ECO:0000259" key="6">
    <source>
        <dbReference type="Pfam" id="PF01509"/>
    </source>
</evidence>
<evidence type="ECO:0000256" key="4">
    <source>
        <dbReference type="ARBA" id="ARBA00023235"/>
    </source>
</evidence>
<dbReference type="InterPro" id="IPR002501">
    <property type="entry name" value="PsdUridine_synth_N"/>
</dbReference>
<comment type="caution">
    <text evidence="8">The sequence shown here is derived from an EMBL/GenBank/DDBJ whole genome shotgun (WGS) entry which is preliminary data.</text>
</comment>
<sequence>MNGIIPLWKPKGLTSHDCVAKIRRLLKTKKVGHTGTLDPEAEGVLPICIGKATKLASLLTNQDKVYEAEISLGKSTTTEDQVGEVLETKSVLSSLTLEECKDATTQFTGEITQITPIYSAVKVNGKKLYEYAREGIEVERPSRQVNIYELIVLSNELNWYNQNDVRFSFKVRCSSGTYIRTLCVDIGKVLDYPAHMSNLIRTKAGSFELSETISLEDLEKQTNEGQEIKLKPLSEALTLPALYVSEDDEHKFQHGQVLDLPEAHIKHQMFKVINQSENLIAIYQQHPSKEGKMKPFKVL</sequence>
<dbReference type="SUPFAM" id="SSF55120">
    <property type="entry name" value="Pseudouridine synthase"/>
    <property type="match status" value="1"/>
</dbReference>
<organism evidence="8 9">
    <name type="scientific">Filobacillus milosensis</name>
    <dbReference type="NCBI Taxonomy" id="94137"/>
    <lineage>
        <taxon>Bacteria</taxon>
        <taxon>Bacillati</taxon>
        <taxon>Bacillota</taxon>
        <taxon>Bacilli</taxon>
        <taxon>Bacillales</taxon>
        <taxon>Bacillaceae</taxon>
        <taxon>Filobacillus</taxon>
    </lineage>
</organism>
<evidence type="ECO:0000313" key="8">
    <source>
        <dbReference type="EMBL" id="TFB23168.1"/>
    </source>
</evidence>
<dbReference type="NCBIfam" id="TIGR00431">
    <property type="entry name" value="TruB"/>
    <property type="match status" value="1"/>
</dbReference>
<dbReference type="AlphaFoldDB" id="A0A4Y8IR66"/>
<comment type="function">
    <text evidence="5">Responsible for synthesis of pseudouridine from uracil-55 in the psi GC loop of transfer RNAs.</text>
</comment>
<gene>
    <name evidence="5 8" type="primary">truB</name>
    <name evidence="8" type="ORF">E3U55_04950</name>
</gene>